<keyword evidence="1" id="KW-0732">Signal</keyword>
<dbReference type="Pfam" id="PF18962">
    <property type="entry name" value="Por_Secre_tail"/>
    <property type="match status" value="1"/>
</dbReference>
<reference evidence="3" key="1">
    <citation type="journal article" date="2015" name="Genome Announc.">
        <title>Draft Genome Sequence of Bacteroidales Strain TBC1, a Novel Isolate from a Methanogenic Wastewater Treatment System.</title>
        <authorList>
            <person name="Tourlousse D.M."/>
            <person name="Matsuura N."/>
            <person name="Sun L."/>
            <person name="Toyonaga M."/>
            <person name="Kuroda K."/>
            <person name="Ohashi A."/>
            <person name="Cruz R."/>
            <person name="Yamaguchi T."/>
            <person name="Sekiguchi Y."/>
        </authorList>
    </citation>
    <scope>NUCLEOTIDE SEQUENCE [LARGE SCALE GENOMIC DNA]</scope>
    <source>
        <strain evidence="3">TBC1</strain>
    </source>
</reference>
<name>A0A0S7BXG6_9BACT</name>
<dbReference type="Proteomes" id="UP000053091">
    <property type="component" value="Unassembled WGS sequence"/>
</dbReference>
<evidence type="ECO:0000313" key="3">
    <source>
        <dbReference type="EMBL" id="GAP43339.1"/>
    </source>
</evidence>
<gene>
    <name evidence="3" type="ORF">TBC1_111492</name>
</gene>
<feature type="domain" description="Secretion system C-terminal sorting" evidence="2">
    <location>
        <begin position="220"/>
        <end position="289"/>
    </location>
</feature>
<feature type="signal peptide" evidence="1">
    <location>
        <begin position="1"/>
        <end position="24"/>
    </location>
</feature>
<dbReference type="AlphaFoldDB" id="A0A0S7BXG6"/>
<dbReference type="EMBL" id="DF968182">
    <property type="protein sequence ID" value="GAP43339.1"/>
    <property type="molecule type" value="Genomic_DNA"/>
</dbReference>
<evidence type="ECO:0000259" key="2">
    <source>
        <dbReference type="Pfam" id="PF18962"/>
    </source>
</evidence>
<sequence>MQMKKTLLLLSAIIAIFGSSSGQSYDYDCVINFESNPCWGVYKIDTSYSMSNWHICIPNKQTFESAFSAPLAILTDSTGPYRVNDTSSFTVQLTDHSQCWCMPMIGAFYKMESDSLTDFGLIELSTDNGLSWNNILSNNVIPDGFWLTPKPIFTGRISEWTEFFAMLPNVENIDTLLFRYTFISDSVQTGKAGWILDDIKLLIHTEGAPEIEIRNGVSAFPNPANNTIIISHAAFQNGLSISVYNIQGQLLFNHPMQQAKTEIDMSQFENGVYFIRVFGVNTNVVKKIVKG</sequence>
<feature type="chain" id="PRO_5006633318" evidence="1">
    <location>
        <begin position="25"/>
        <end position="291"/>
    </location>
</feature>
<dbReference type="OrthoDB" id="1164513at2"/>
<dbReference type="STRING" id="1678841.TBC1_111492"/>
<dbReference type="InterPro" id="IPR026444">
    <property type="entry name" value="Secre_tail"/>
</dbReference>
<evidence type="ECO:0000256" key="1">
    <source>
        <dbReference type="SAM" id="SignalP"/>
    </source>
</evidence>
<keyword evidence="4" id="KW-1185">Reference proteome</keyword>
<dbReference type="NCBIfam" id="TIGR04183">
    <property type="entry name" value="Por_Secre_tail"/>
    <property type="match status" value="1"/>
</dbReference>
<evidence type="ECO:0000313" key="4">
    <source>
        <dbReference type="Proteomes" id="UP000053091"/>
    </source>
</evidence>
<protein>
    <submittedName>
        <fullName evidence="3">Protein containing Por secretion system C-terminal sorting domain</fullName>
    </submittedName>
</protein>
<proteinExistence type="predicted"/>
<accession>A0A0S7BXG6</accession>
<organism evidence="3">
    <name type="scientific">Lentimicrobium saccharophilum</name>
    <dbReference type="NCBI Taxonomy" id="1678841"/>
    <lineage>
        <taxon>Bacteria</taxon>
        <taxon>Pseudomonadati</taxon>
        <taxon>Bacteroidota</taxon>
        <taxon>Bacteroidia</taxon>
        <taxon>Bacteroidales</taxon>
        <taxon>Lentimicrobiaceae</taxon>
        <taxon>Lentimicrobium</taxon>
    </lineage>
</organism>